<feature type="compositionally biased region" description="Acidic residues" evidence="6">
    <location>
        <begin position="161"/>
        <end position="182"/>
    </location>
</feature>
<feature type="transmembrane region" description="Helical" evidence="7">
    <location>
        <begin position="232"/>
        <end position="258"/>
    </location>
</feature>
<feature type="transmembrane region" description="Helical" evidence="7">
    <location>
        <begin position="353"/>
        <end position="376"/>
    </location>
</feature>
<protein>
    <recommendedName>
        <fullName evidence="8">J domain-containing protein</fullName>
    </recommendedName>
</protein>
<evidence type="ECO:0000313" key="9">
    <source>
        <dbReference type="EMBL" id="RUP45726.1"/>
    </source>
</evidence>
<evidence type="ECO:0000256" key="2">
    <source>
        <dbReference type="ARBA" id="ARBA00023136"/>
    </source>
</evidence>
<dbReference type="Pfam" id="PF00226">
    <property type="entry name" value="DnaJ"/>
    <property type="match status" value="1"/>
</dbReference>
<evidence type="ECO:0000256" key="4">
    <source>
        <dbReference type="ARBA" id="ARBA00023186"/>
    </source>
</evidence>
<dbReference type="AlphaFoldDB" id="A0A433D4F2"/>
<dbReference type="InterPro" id="IPR001623">
    <property type="entry name" value="DnaJ_domain"/>
</dbReference>
<gene>
    <name evidence="9" type="ORF">BC936DRAFT_147814</name>
</gene>
<evidence type="ECO:0000256" key="1">
    <source>
        <dbReference type="ARBA" id="ARBA00004635"/>
    </source>
</evidence>
<evidence type="ECO:0000256" key="6">
    <source>
        <dbReference type="SAM" id="MobiDB-lite"/>
    </source>
</evidence>
<evidence type="ECO:0000313" key="10">
    <source>
        <dbReference type="Proteomes" id="UP000268093"/>
    </source>
</evidence>
<dbReference type="SUPFAM" id="SSF46565">
    <property type="entry name" value="Chaperone J-domain"/>
    <property type="match status" value="1"/>
</dbReference>
<dbReference type="PANTHER" id="PTHR44027">
    <property type="entry name" value="DNAJ HOMOLOG SUBFAMILY C MEMBER 5 HOMOLOG"/>
    <property type="match status" value="1"/>
</dbReference>
<feature type="transmembrane region" description="Helical" evidence="7">
    <location>
        <begin position="388"/>
        <end position="413"/>
    </location>
</feature>
<keyword evidence="2 7" id="KW-0472">Membrane</keyword>
<feature type="region of interest" description="Disordered" evidence="6">
    <location>
        <begin position="161"/>
        <end position="187"/>
    </location>
</feature>
<feature type="transmembrane region" description="Helical" evidence="7">
    <location>
        <begin position="98"/>
        <end position="123"/>
    </location>
</feature>
<proteinExistence type="predicted"/>
<dbReference type="OrthoDB" id="10250354at2759"/>
<feature type="transmembrane region" description="Helical" evidence="7">
    <location>
        <begin position="129"/>
        <end position="151"/>
    </location>
</feature>
<dbReference type="Proteomes" id="UP000268093">
    <property type="component" value="Unassembled WGS sequence"/>
</dbReference>
<feature type="transmembrane region" description="Helical" evidence="7">
    <location>
        <begin position="278"/>
        <end position="300"/>
    </location>
</feature>
<dbReference type="EMBL" id="RBNI01006865">
    <property type="protein sequence ID" value="RUP45726.1"/>
    <property type="molecule type" value="Genomic_DNA"/>
</dbReference>
<evidence type="ECO:0000256" key="7">
    <source>
        <dbReference type="SAM" id="Phobius"/>
    </source>
</evidence>
<reference evidence="9 10" key="1">
    <citation type="journal article" date="2018" name="New Phytol.">
        <title>Phylogenomics of Endogonaceae and evolution of mycorrhizas within Mucoromycota.</title>
        <authorList>
            <person name="Chang Y."/>
            <person name="Desiro A."/>
            <person name="Na H."/>
            <person name="Sandor L."/>
            <person name="Lipzen A."/>
            <person name="Clum A."/>
            <person name="Barry K."/>
            <person name="Grigoriev I.V."/>
            <person name="Martin F.M."/>
            <person name="Stajich J.E."/>
            <person name="Smith M.E."/>
            <person name="Bonito G."/>
            <person name="Spatafora J.W."/>
        </authorList>
    </citation>
    <scope>NUCLEOTIDE SEQUENCE [LARGE SCALE GENOMIC DNA]</scope>
    <source>
        <strain evidence="9 10">GMNB39</strain>
    </source>
</reference>
<dbReference type="PROSITE" id="PS50076">
    <property type="entry name" value="DNAJ_2"/>
    <property type="match status" value="1"/>
</dbReference>
<dbReference type="SMART" id="SM00271">
    <property type="entry name" value="DnaJ"/>
    <property type="match status" value="1"/>
</dbReference>
<name>A0A433D4F2_9FUNG</name>
<dbReference type="PANTHER" id="PTHR44027:SF7">
    <property type="entry name" value="DNAJ HOMOLOG SUBFAMILY C MEMBER 5 HOMOLOG"/>
    <property type="match status" value="1"/>
</dbReference>
<keyword evidence="5" id="KW-0449">Lipoprotein</keyword>
<evidence type="ECO:0000256" key="3">
    <source>
        <dbReference type="ARBA" id="ARBA00023139"/>
    </source>
</evidence>
<keyword evidence="3" id="KW-0564">Palmitate</keyword>
<dbReference type="CDD" id="cd06257">
    <property type="entry name" value="DnaJ"/>
    <property type="match status" value="1"/>
</dbReference>
<feature type="transmembrane region" description="Helical" evidence="7">
    <location>
        <begin position="312"/>
        <end position="332"/>
    </location>
</feature>
<dbReference type="GO" id="GO:0005737">
    <property type="term" value="C:cytoplasm"/>
    <property type="evidence" value="ECO:0007669"/>
    <property type="project" value="UniProtKB-ARBA"/>
</dbReference>
<evidence type="ECO:0000259" key="8">
    <source>
        <dbReference type="PROSITE" id="PS50076"/>
    </source>
</evidence>
<evidence type="ECO:0000256" key="5">
    <source>
        <dbReference type="ARBA" id="ARBA00023288"/>
    </source>
</evidence>
<sequence length="451" mass="51165">MDRNIAMDRNTTQLYETLGLPKSASQDDIKKAYKRLALRYHPDKNPNAADEFRAIKHAYDILSDPKKREVYDRHGELGVNMMNTLASPLFDPHIESMLCTFFSTASLLFVLVIIFFSFLSVRIENIVQWSYSVVFIPLWIVDTIVLGVVFLQFLQSMSGNSEDEQDDADEEDNEEDGEGASSEEERKTRRDLRRNNLKRWNRFRNAVTLLYFSLIVLFQVFIVLRLDGWVELSAAIIFIPYFVVETINLFPNIFNYILTLQRISASADEGRLTFTTNLTLFFANFWWFAIRLVQAVLLVLRLDGVIPTTCSWAIVFIPLYLIGLKYAIQLVLAYRAFSRIPEFEVATQGKMSVMLGAVALFLFGAPFYTVIGLLVTKLDGSSISMSNVLIPVFLVLSILLCCAGICMPCMLCVSRASFDDMDEGAAQSLVDPSKRITQSGEPMSMSSQDMD</sequence>
<keyword evidence="7" id="KW-1133">Transmembrane helix</keyword>
<dbReference type="Gene3D" id="1.10.287.110">
    <property type="entry name" value="DnaJ domain"/>
    <property type="match status" value="1"/>
</dbReference>
<comment type="caution">
    <text evidence="9">The sequence shown here is derived from an EMBL/GenBank/DDBJ whole genome shotgun (WGS) entry which is preliminary data.</text>
</comment>
<dbReference type="PRINTS" id="PR00625">
    <property type="entry name" value="JDOMAIN"/>
</dbReference>
<dbReference type="InterPro" id="IPR051434">
    <property type="entry name" value="DnaJ_C_subfamily_member5"/>
</dbReference>
<accession>A0A433D4F2</accession>
<organism evidence="9 10">
    <name type="scientific">Jimgerdemannia flammicorona</name>
    <dbReference type="NCBI Taxonomy" id="994334"/>
    <lineage>
        <taxon>Eukaryota</taxon>
        <taxon>Fungi</taxon>
        <taxon>Fungi incertae sedis</taxon>
        <taxon>Mucoromycota</taxon>
        <taxon>Mucoromycotina</taxon>
        <taxon>Endogonomycetes</taxon>
        <taxon>Endogonales</taxon>
        <taxon>Endogonaceae</taxon>
        <taxon>Jimgerdemannia</taxon>
    </lineage>
</organism>
<dbReference type="GO" id="GO:0016020">
    <property type="term" value="C:membrane"/>
    <property type="evidence" value="ECO:0007669"/>
    <property type="project" value="UniProtKB-SubCell"/>
</dbReference>
<dbReference type="InterPro" id="IPR036869">
    <property type="entry name" value="J_dom_sf"/>
</dbReference>
<feature type="domain" description="J" evidence="8">
    <location>
        <begin position="13"/>
        <end position="75"/>
    </location>
</feature>
<dbReference type="InterPro" id="IPR018253">
    <property type="entry name" value="DnaJ_domain_CS"/>
</dbReference>
<dbReference type="Pfam" id="PF10269">
    <property type="entry name" value="Tmemb_185A"/>
    <property type="match status" value="2"/>
</dbReference>
<keyword evidence="4" id="KW-0143">Chaperone</keyword>
<keyword evidence="10" id="KW-1185">Reference proteome</keyword>
<comment type="subcellular location">
    <subcellularLocation>
        <location evidence="1">Membrane</location>
        <topology evidence="1">Lipid-anchor</topology>
    </subcellularLocation>
</comment>
<keyword evidence="7" id="KW-0812">Transmembrane</keyword>
<feature type="transmembrane region" description="Helical" evidence="7">
    <location>
        <begin position="203"/>
        <end position="226"/>
    </location>
</feature>
<dbReference type="PROSITE" id="PS00636">
    <property type="entry name" value="DNAJ_1"/>
    <property type="match status" value="1"/>
</dbReference>
<dbReference type="InterPro" id="IPR019396">
    <property type="entry name" value="TM_Fragile-X-F-assoc"/>
</dbReference>